<evidence type="ECO:0000313" key="1">
    <source>
        <dbReference type="EMBL" id="AUW40585.1"/>
    </source>
</evidence>
<gene>
    <name evidence="1" type="ORF">CUJ84_Chr000163</name>
</gene>
<dbReference type="EMBL" id="CP025012">
    <property type="protein sequence ID" value="AUW40585.1"/>
    <property type="molecule type" value="Genomic_DNA"/>
</dbReference>
<evidence type="ECO:0000313" key="2">
    <source>
        <dbReference type="Proteomes" id="UP000238523"/>
    </source>
</evidence>
<organism evidence="1 2">
    <name type="scientific">Rhizobium leguminosarum</name>
    <dbReference type="NCBI Taxonomy" id="384"/>
    <lineage>
        <taxon>Bacteria</taxon>
        <taxon>Pseudomonadati</taxon>
        <taxon>Pseudomonadota</taxon>
        <taxon>Alphaproteobacteria</taxon>
        <taxon>Hyphomicrobiales</taxon>
        <taxon>Rhizobiaceae</taxon>
        <taxon>Rhizobium/Agrobacterium group</taxon>
        <taxon>Rhizobium</taxon>
    </lineage>
</organism>
<proteinExistence type="predicted"/>
<sequence>MLVVSGRKPDRGWHCSGVGGAFRSQRMAVFPKPAGFDVGAMLWLSVSGPDSKRVFYSFQWLHINRASSIWGRCMKRLISLLAIIGLLASVAIAEDADKGTVDLWIEEIRTIDPLLQAVLKDHMGEAREIDSMLQAGDDIAAQKAMAAVRWKFSNLAFSRASDATAIEVLKKSGEIADILSEQYPEGCLEFVRRNLSPKAMSILDQKQIYWNYLETQRLAYEDGKNREPVARMEVGTMFEVVTEDLGVSEAEIHMLLKPENIPAAQLCSIVKKNLNIEAVRESQRGPYARANISSKRIK</sequence>
<accession>A0A2K9YX65</accession>
<protein>
    <submittedName>
        <fullName evidence="1">Uncharacterized protein</fullName>
    </submittedName>
</protein>
<name>A0A2K9YX65_RHILE</name>
<dbReference type="Proteomes" id="UP000238523">
    <property type="component" value="Chromosome"/>
</dbReference>
<dbReference type="AlphaFoldDB" id="A0A2K9YX65"/>
<reference evidence="1 2" key="1">
    <citation type="submission" date="2017-11" db="EMBL/GenBank/DDBJ databases">
        <title>Complete genome of Rhizobium leguminosarum Norway, an ineffective micro-symbiont.</title>
        <authorList>
            <person name="Hoffrichter A."/>
            <person name="Liang J."/>
            <person name="Brachmann A."/>
            <person name="Marin M."/>
        </authorList>
    </citation>
    <scope>NUCLEOTIDE SEQUENCE [LARGE SCALE GENOMIC DNA]</scope>
    <source>
        <strain evidence="1 2">Norway</strain>
    </source>
</reference>